<organism evidence="14 15">
    <name type="scientific">Providencia stuartii ATCC 25827</name>
    <dbReference type="NCBI Taxonomy" id="471874"/>
    <lineage>
        <taxon>Bacteria</taxon>
        <taxon>Pseudomonadati</taxon>
        <taxon>Pseudomonadota</taxon>
        <taxon>Gammaproteobacteria</taxon>
        <taxon>Enterobacterales</taxon>
        <taxon>Morganellaceae</taxon>
        <taxon>Providencia</taxon>
    </lineage>
</organism>
<proteinExistence type="inferred from homology"/>
<evidence type="ECO:0000259" key="12">
    <source>
        <dbReference type="Pfam" id="PF13953"/>
    </source>
</evidence>
<dbReference type="Gene3D" id="2.60.40.3110">
    <property type="match status" value="1"/>
</dbReference>
<dbReference type="Proteomes" id="UP000004506">
    <property type="component" value="Unassembled WGS sequence"/>
</dbReference>
<dbReference type="Pfam" id="PF00577">
    <property type="entry name" value="Usher"/>
    <property type="match status" value="1"/>
</dbReference>
<dbReference type="FunFam" id="2.60.40.3110:FF:000001">
    <property type="entry name" value="Putative fimbrial outer membrane usher"/>
    <property type="match status" value="1"/>
</dbReference>
<protein>
    <submittedName>
        <fullName evidence="14">Fimbrial usher protein</fullName>
    </submittedName>
</protein>
<dbReference type="Gene3D" id="2.60.40.2070">
    <property type="match status" value="1"/>
</dbReference>
<evidence type="ECO:0000256" key="4">
    <source>
        <dbReference type="ARBA" id="ARBA00022452"/>
    </source>
</evidence>
<dbReference type="EMBL" id="ABJD02000101">
    <property type="protein sequence ID" value="EDU60344.1"/>
    <property type="molecule type" value="Genomic_DNA"/>
</dbReference>
<evidence type="ECO:0000259" key="13">
    <source>
        <dbReference type="Pfam" id="PF13954"/>
    </source>
</evidence>
<dbReference type="InterPro" id="IPR000015">
    <property type="entry name" value="Fimb_usher"/>
</dbReference>
<keyword evidence="5 10" id="KW-1029">Fimbrium biogenesis</keyword>
<sequence length="870" mass="95880">MDINMNRNKHTLPACVSPAKFTWHPIALCLMLSIHSATAEDYFDPAFLQAMGETDQVDLSVYSKKGSIAPGEYLVSVYINKVGIGQLPITFKENKQGVVSPVLTPELLEKHGVNIKQLPTTKDLPLDYPIDNLPALIPDASTHFDISILELEISIPQIAMKSSHTEVLDPDLLDYGIPALIANYNLSYGHTENSSRYSSDRKTDNFFATVRAGLNAGAWRLRSTITHSQIKTDGGDNQDNNQHYTRFTNTYLYRELFPLRSVLLVGENNTGSDVFDSVPFRGIKLSSSEEMLPSQLRGYAPPIEGVANSNARVTVRQNGNIIYETYVAPGAFYINDIQEAGLSGDYDVTITEANGTERKFIVPYSSLPVMLRPGGWKYEVTVGRYDGNVTNQSREADFLLGTAVYGLPYDTTVYGGVLAAEDYQAANVGTGISLGNVGAISLDITASAAKLNHNSRKTGQSYRLRYSKSMMNTGTSVDLTALRYSTRNYYNFSEFNSEGYQLEDGVYPWSMQRRRSSFQTQVSQRMGEWGTIYLRATRDDYWGSSRTQTGGSIGYSNSYKGITYGSNFTIDRVKDDNGNWPENRQISFNISIPFSVFGYSDSLQSIYSTSYYTRDNNGKSQIQTGINGSLMDGDFTYSASQSWENKDGANSSNINAGYQGSKGSITAGYSYSSQMKTFNMNANGGMLLHSGGLTLTKNMGESVALVYLPDAPNVSINNGSSYSDWRGYGIAPYLSDYKRNSISIDPTTLPDDVDVAQTNINIYPSKGAVVPVKFATKRGYQVLMTLIKNNVNVPFGAIASLQNTSDSYSSIVGDSGLVYLTGLPEKGKLLVKWGESTEKQCEVRFDLANIELEADQPIRQVTYTCTPVKL</sequence>
<comment type="caution">
    <text evidence="14">The sequence shown here is derived from an EMBL/GenBank/DDBJ whole genome shotgun (WGS) entry which is preliminary data.</text>
</comment>
<evidence type="ECO:0000256" key="11">
    <source>
        <dbReference type="SAM" id="SignalP"/>
    </source>
</evidence>
<reference evidence="15" key="1">
    <citation type="submission" date="2008-04" db="EMBL/GenBank/DDBJ databases">
        <title>Draft genome sequence of Providencia stuartii (ATCC 25827).</title>
        <authorList>
            <person name="Sudarsanam P."/>
            <person name="Ley R."/>
            <person name="Guruge J."/>
            <person name="Turnbaugh P.J."/>
            <person name="Mahowald M."/>
            <person name="Liep D."/>
            <person name="Gordon J."/>
        </authorList>
    </citation>
    <scope>NUCLEOTIDE SEQUENCE [LARGE SCALE GENOMIC DNA]</scope>
    <source>
        <strain evidence="15">ATCC 25827</strain>
    </source>
</reference>
<evidence type="ECO:0000256" key="6">
    <source>
        <dbReference type="ARBA" id="ARBA00022692"/>
    </source>
</evidence>
<dbReference type="InterPro" id="IPR025949">
    <property type="entry name" value="PapC-like_C"/>
</dbReference>
<comment type="subcellular location">
    <subcellularLocation>
        <location evidence="1 10">Cell outer membrane</location>
        <topology evidence="1 10">Multi-pass membrane protein</topology>
    </subcellularLocation>
</comment>
<dbReference type="InterPro" id="IPR025885">
    <property type="entry name" value="PapC_N"/>
</dbReference>
<evidence type="ECO:0000256" key="8">
    <source>
        <dbReference type="ARBA" id="ARBA00023136"/>
    </source>
</evidence>
<keyword evidence="7 11" id="KW-0732">Signal</keyword>
<keyword evidence="4" id="KW-1134">Transmembrane beta strand</keyword>
<dbReference type="Pfam" id="PF13953">
    <property type="entry name" value="PapC_C"/>
    <property type="match status" value="1"/>
</dbReference>
<dbReference type="GO" id="GO:0009279">
    <property type="term" value="C:cell outer membrane"/>
    <property type="evidence" value="ECO:0007669"/>
    <property type="project" value="UniProtKB-SubCell"/>
</dbReference>
<keyword evidence="9 10" id="KW-0998">Cell outer membrane</keyword>
<dbReference type="PROSITE" id="PS01151">
    <property type="entry name" value="FIMBRIAL_USHER"/>
    <property type="match status" value="1"/>
</dbReference>
<dbReference type="SUPFAM" id="SSF141729">
    <property type="entry name" value="FimD N-terminal domain-like"/>
    <property type="match status" value="1"/>
</dbReference>
<comment type="similarity">
    <text evidence="2 10">Belongs to the fimbrial export usher family.</text>
</comment>
<keyword evidence="3 10" id="KW-0813">Transport</keyword>
<evidence type="ECO:0000256" key="2">
    <source>
        <dbReference type="ARBA" id="ARBA00008064"/>
    </source>
</evidence>
<feature type="chain" id="PRO_5041656818" evidence="11">
    <location>
        <begin position="40"/>
        <end position="870"/>
    </location>
</feature>
<feature type="signal peptide" evidence="11">
    <location>
        <begin position="1"/>
        <end position="39"/>
    </location>
</feature>
<dbReference type="PANTHER" id="PTHR30451:SF21">
    <property type="entry name" value="FIMBRIAL USHER DOMAIN-CONTAINING PROTEIN YDET-RELATED"/>
    <property type="match status" value="1"/>
</dbReference>
<gene>
    <name evidence="14" type="ORF">PROSTU_03551</name>
</gene>
<accession>A0AA87CRR2</accession>
<dbReference type="InterPro" id="IPR043142">
    <property type="entry name" value="PapC-like_C_sf"/>
</dbReference>
<evidence type="ECO:0000256" key="3">
    <source>
        <dbReference type="ARBA" id="ARBA00022448"/>
    </source>
</evidence>
<dbReference type="InterPro" id="IPR018030">
    <property type="entry name" value="Fimbrial_membr_usher_CS"/>
</dbReference>
<keyword evidence="8 10" id="KW-0472">Membrane</keyword>
<evidence type="ECO:0000256" key="1">
    <source>
        <dbReference type="ARBA" id="ARBA00004571"/>
    </source>
</evidence>
<reference evidence="14 15" key="3">
    <citation type="submission" date="2008-05" db="EMBL/GenBank/DDBJ databases">
        <authorList>
            <person name="Fulton L."/>
            <person name="Clifton S."/>
            <person name="Fulton B."/>
            <person name="Xu J."/>
            <person name="Minx P."/>
            <person name="Pepin K.H."/>
            <person name="Johnson M."/>
            <person name="Thiruvilangam P."/>
            <person name="Bhonagiri V."/>
            <person name="Nash W.E."/>
            <person name="Mardis E.R."/>
            <person name="Wilson R.K."/>
        </authorList>
    </citation>
    <scope>NUCLEOTIDE SEQUENCE [LARGE SCALE GENOMIC DNA]</scope>
    <source>
        <strain evidence="14 15">ATCC 25827</strain>
    </source>
</reference>
<evidence type="ECO:0000256" key="9">
    <source>
        <dbReference type="ARBA" id="ARBA00023237"/>
    </source>
</evidence>
<dbReference type="PANTHER" id="PTHR30451">
    <property type="entry name" value="OUTER MEMBRANE USHER PROTEIN"/>
    <property type="match status" value="1"/>
</dbReference>
<evidence type="ECO:0000313" key="14">
    <source>
        <dbReference type="EMBL" id="EDU60344.1"/>
    </source>
</evidence>
<evidence type="ECO:0000313" key="15">
    <source>
        <dbReference type="Proteomes" id="UP000004506"/>
    </source>
</evidence>
<dbReference type="Gene3D" id="2.60.40.2610">
    <property type="entry name" value="Outer membrane usher protein FimD, plug domain"/>
    <property type="match status" value="1"/>
</dbReference>
<name>A0AA87CRR2_PROST</name>
<evidence type="ECO:0000256" key="7">
    <source>
        <dbReference type="ARBA" id="ARBA00022729"/>
    </source>
</evidence>
<evidence type="ECO:0000256" key="5">
    <source>
        <dbReference type="ARBA" id="ARBA00022558"/>
    </source>
</evidence>
<dbReference type="Gene3D" id="3.10.20.410">
    <property type="match status" value="1"/>
</dbReference>
<reference evidence="15" key="2">
    <citation type="submission" date="2008-04" db="EMBL/GenBank/DDBJ databases">
        <title>Draft genome sequence of Providencia stuartii(ATCC 25827).</title>
        <authorList>
            <person name="Sudarsanam P."/>
            <person name="Ley R."/>
            <person name="Guruge J."/>
            <person name="Turnbaugh P.J."/>
            <person name="Mahowald M."/>
            <person name="Liep D."/>
            <person name="Gordon J."/>
        </authorList>
    </citation>
    <scope>NUCLEOTIDE SEQUENCE [LARGE SCALE GENOMIC DNA]</scope>
    <source>
        <strain evidence="15">ATCC 25827</strain>
    </source>
</reference>
<dbReference type="GO" id="GO:0015473">
    <property type="term" value="F:fimbrial usher porin activity"/>
    <property type="evidence" value="ECO:0007669"/>
    <property type="project" value="InterPro"/>
</dbReference>
<keyword evidence="6 10" id="KW-0812">Transmembrane</keyword>
<feature type="domain" description="PapC-like C-terminal" evidence="12">
    <location>
        <begin position="783"/>
        <end position="847"/>
    </location>
</feature>
<dbReference type="InterPro" id="IPR037224">
    <property type="entry name" value="PapC_N_sf"/>
</dbReference>
<dbReference type="InterPro" id="IPR042186">
    <property type="entry name" value="FimD_plug_dom"/>
</dbReference>
<evidence type="ECO:0000256" key="10">
    <source>
        <dbReference type="RuleBase" id="RU003884"/>
    </source>
</evidence>
<feature type="domain" description="PapC N-terminal" evidence="13">
    <location>
        <begin position="42"/>
        <end position="187"/>
    </location>
</feature>
<dbReference type="Pfam" id="PF13954">
    <property type="entry name" value="PapC_N"/>
    <property type="match status" value="1"/>
</dbReference>
<dbReference type="GO" id="GO:0009297">
    <property type="term" value="P:pilus assembly"/>
    <property type="evidence" value="ECO:0007669"/>
    <property type="project" value="InterPro"/>
</dbReference>
<dbReference type="AlphaFoldDB" id="A0AA87CRR2"/>